<accession>A0AAQ3L4G2</accession>
<keyword evidence="1" id="KW-0472">Membrane</keyword>
<protein>
    <submittedName>
        <fullName evidence="2">Uncharacterized protein</fullName>
    </submittedName>
</protein>
<evidence type="ECO:0000256" key="1">
    <source>
        <dbReference type="SAM" id="Phobius"/>
    </source>
</evidence>
<dbReference type="Proteomes" id="UP001327560">
    <property type="component" value="Chromosome 8"/>
</dbReference>
<proteinExistence type="predicted"/>
<feature type="transmembrane region" description="Helical" evidence="1">
    <location>
        <begin position="59"/>
        <end position="83"/>
    </location>
</feature>
<organism evidence="2 3">
    <name type="scientific">Canna indica</name>
    <name type="common">Indian-shot</name>
    <dbReference type="NCBI Taxonomy" id="4628"/>
    <lineage>
        <taxon>Eukaryota</taxon>
        <taxon>Viridiplantae</taxon>
        <taxon>Streptophyta</taxon>
        <taxon>Embryophyta</taxon>
        <taxon>Tracheophyta</taxon>
        <taxon>Spermatophyta</taxon>
        <taxon>Magnoliopsida</taxon>
        <taxon>Liliopsida</taxon>
        <taxon>Zingiberales</taxon>
        <taxon>Cannaceae</taxon>
        <taxon>Canna</taxon>
    </lineage>
</organism>
<name>A0AAQ3L4G2_9LILI</name>
<keyword evidence="1" id="KW-0812">Transmembrane</keyword>
<keyword evidence="3" id="KW-1185">Reference proteome</keyword>
<gene>
    <name evidence="2" type="ORF">Cni_G27178</name>
</gene>
<dbReference type="EMBL" id="CP136897">
    <property type="protein sequence ID" value="WOL18383.1"/>
    <property type="molecule type" value="Genomic_DNA"/>
</dbReference>
<reference evidence="2 3" key="1">
    <citation type="submission" date="2023-10" db="EMBL/GenBank/DDBJ databases">
        <title>Chromosome-scale genome assembly provides insights into flower coloration mechanisms of Canna indica.</title>
        <authorList>
            <person name="Li C."/>
        </authorList>
    </citation>
    <scope>NUCLEOTIDE SEQUENCE [LARGE SCALE GENOMIC DNA]</scope>
    <source>
        <tissue evidence="2">Flower</tissue>
    </source>
</reference>
<dbReference type="PANTHER" id="PTHR33726:SF17">
    <property type="entry name" value="OS06G0620700 PROTEIN"/>
    <property type="match status" value="1"/>
</dbReference>
<feature type="transmembrane region" description="Helical" evidence="1">
    <location>
        <begin position="20"/>
        <end position="44"/>
    </location>
</feature>
<dbReference type="AlphaFoldDB" id="A0AAQ3L4G2"/>
<evidence type="ECO:0000313" key="3">
    <source>
        <dbReference type="Proteomes" id="UP001327560"/>
    </source>
</evidence>
<dbReference type="PANTHER" id="PTHR33726">
    <property type="entry name" value="TRANSMEMBRANE PROTEIN"/>
    <property type="match status" value="1"/>
</dbReference>
<evidence type="ECO:0000313" key="2">
    <source>
        <dbReference type="EMBL" id="WOL18383.1"/>
    </source>
</evidence>
<keyword evidence="1" id="KW-1133">Transmembrane helix</keyword>
<sequence>MGNGLVTMFPRAAAELINFFNLLILNLSRFSFSGFFSIPSWWLVARRWPAITFAVLDEIAWAFATALESVALISMLCFFFVCCGCHI</sequence>